<keyword evidence="2" id="KW-1185">Reference proteome</keyword>
<reference evidence="1 2" key="1">
    <citation type="submission" date="2023-02" db="EMBL/GenBank/DDBJ databases">
        <authorList>
            <person name="Liu G."/>
        </authorList>
    </citation>
    <scope>NUCLEOTIDE SEQUENCE [LARGE SCALE GENOMIC DNA]</scope>
    <source>
        <strain evidence="1 2">DSM 23008</strain>
    </source>
</reference>
<evidence type="ECO:0000313" key="1">
    <source>
        <dbReference type="EMBL" id="WDF04858.1"/>
    </source>
</evidence>
<accession>A0ABY7WB74</accession>
<gene>
    <name evidence="1" type="ORF">PQ477_05195</name>
</gene>
<sequence length="72" mass="8176">MGKETVKRNWAYVIKSALLLMMSIVSIARSTEDIAVEVIFIEEREKRSTSGVVLLGDVDYSFSFFFSSHLII</sequence>
<protein>
    <submittedName>
        <fullName evidence="1">Uncharacterized protein</fullName>
    </submittedName>
</protein>
<proteinExistence type="predicted"/>
<dbReference type="EMBL" id="CP117834">
    <property type="protein sequence ID" value="WDF04858.1"/>
    <property type="molecule type" value="Genomic_DNA"/>
</dbReference>
<dbReference type="Proteomes" id="UP001215143">
    <property type="component" value="Chromosome"/>
</dbReference>
<organism evidence="1 2">
    <name type="scientific">Shouchella hunanensis</name>
    <dbReference type="NCBI Taxonomy" id="766894"/>
    <lineage>
        <taxon>Bacteria</taxon>
        <taxon>Bacillati</taxon>
        <taxon>Bacillota</taxon>
        <taxon>Bacilli</taxon>
        <taxon>Bacillales</taxon>
        <taxon>Bacillaceae</taxon>
        <taxon>Shouchella</taxon>
    </lineage>
</organism>
<dbReference type="RefSeq" id="WP_274273078.1">
    <property type="nucleotide sequence ID" value="NZ_CP117834.1"/>
</dbReference>
<name>A0ABY7WB74_9BACI</name>
<evidence type="ECO:0000313" key="2">
    <source>
        <dbReference type="Proteomes" id="UP001215143"/>
    </source>
</evidence>